<dbReference type="AlphaFoldDB" id="A0AAD6M6G5"/>
<sequence length="131" mass="15046">MPEKRDCHLSSELGDTPTKELERASLQASWDAKLGRHACCAMGVKEFTLNTRIHNVWILGLRVPRVLPTSICGTEGEFKRSYTYSQDGDLHESSRRPQIKIIQQTDYLRQQSSSDLKFLVIMQDVRIKPKE</sequence>
<protein>
    <submittedName>
        <fullName evidence="1">Uncharacterized protein</fullName>
    </submittedName>
</protein>
<reference evidence="1" key="1">
    <citation type="journal article" date="2023" name="Mol. Ecol. Resour.">
        <title>Chromosome-level genome assembly of a triploid poplar Populus alba 'Berolinensis'.</title>
        <authorList>
            <person name="Chen S."/>
            <person name="Yu Y."/>
            <person name="Wang X."/>
            <person name="Wang S."/>
            <person name="Zhang T."/>
            <person name="Zhou Y."/>
            <person name="He R."/>
            <person name="Meng N."/>
            <person name="Wang Y."/>
            <person name="Liu W."/>
            <person name="Liu Z."/>
            <person name="Liu J."/>
            <person name="Guo Q."/>
            <person name="Huang H."/>
            <person name="Sederoff R.R."/>
            <person name="Wang G."/>
            <person name="Qu G."/>
            <person name="Chen S."/>
        </authorList>
    </citation>
    <scope>NUCLEOTIDE SEQUENCE</scope>
    <source>
        <strain evidence="1">SC-2020</strain>
    </source>
</reference>
<gene>
    <name evidence="1" type="ORF">NC653_027467</name>
</gene>
<dbReference type="Proteomes" id="UP001164929">
    <property type="component" value="Chromosome 11"/>
</dbReference>
<evidence type="ECO:0000313" key="2">
    <source>
        <dbReference type="Proteomes" id="UP001164929"/>
    </source>
</evidence>
<accession>A0AAD6M6G5</accession>
<keyword evidence="2" id="KW-1185">Reference proteome</keyword>
<comment type="caution">
    <text evidence="1">The sequence shown here is derived from an EMBL/GenBank/DDBJ whole genome shotgun (WGS) entry which is preliminary data.</text>
</comment>
<name>A0AAD6M6G5_9ROSI</name>
<proteinExistence type="predicted"/>
<organism evidence="1 2">
    <name type="scientific">Populus alba x Populus x berolinensis</name>
    <dbReference type="NCBI Taxonomy" id="444605"/>
    <lineage>
        <taxon>Eukaryota</taxon>
        <taxon>Viridiplantae</taxon>
        <taxon>Streptophyta</taxon>
        <taxon>Embryophyta</taxon>
        <taxon>Tracheophyta</taxon>
        <taxon>Spermatophyta</taxon>
        <taxon>Magnoliopsida</taxon>
        <taxon>eudicotyledons</taxon>
        <taxon>Gunneridae</taxon>
        <taxon>Pentapetalae</taxon>
        <taxon>rosids</taxon>
        <taxon>fabids</taxon>
        <taxon>Malpighiales</taxon>
        <taxon>Salicaceae</taxon>
        <taxon>Saliceae</taxon>
        <taxon>Populus</taxon>
    </lineage>
</organism>
<dbReference type="EMBL" id="JAQIZT010000011">
    <property type="protein sequence ID" value="KAJ6979320.1"/>
    <property type="molecule type" value="Genomic_DNA"/>
</dbReference>
<evidence type="ECO:0000313" key="1">
    <source>
        <dbReference type="EMBL" id="KAJ6979320.1"/>
    </source>
</evidence>